<protein>
    <submittedName>
        <fullName evidence="8">eIF-3 RNA-binding subunit</fullName>
    </submittedName>
</protein>
<evidence type="ECO:0000313" key="8">
    <source>
        <dbReference type="EMBL" id="PWN98911.1"/>
    </source>
</evidence>
<evidence type="ECO:0000256" key="4">
    <source>
        <dbReference type="ARBA" id="ARBA00022917"/>
    </source>
</evidence>
<dbReference type="InterPro" id="IPR017334">
    <property type="entry name" value="eIF3_g"/>
</dbReference>
<feature type="compositionally biased region" description="Gly residues" evidence="6">
    <location>
        <begin position="216"/>
        <end position="227"/>
    </location>
</feature>
<evidence type="ECO:0000256" key="1">
    <source>
        <dbReference type="ARBA" id="ARBA00022490"/>
    </source>
</evidence>
<dbReference type="PANTHER" id="PTHR10352">
    <property type="entry name" value="EUKARYOTIC TRANSLATION INITIATION FACTOR 3 SUBUNIT G"/>
    <property type="match status" value="1"/>
</dbReference>
<dbReference type="InterPro" id="IPR000504">
    <property type="entry name" value="RRM_dom"/>
</dbReference>
<feature type="domain" description="RRM" evidence="7">
    <location>
        <begin position="235"/>
        <end position="313"/>
    </location>
</feature>
<keyword evidence="2" id="KW-0396">Initiation factor</keyword>
<dbReference type="FunFam" id="3.30.70.330:FF:000657">
    <property type="entry name" value="Eukaryotic translation initiation factor 3 subunit G"/>
    <property type="match status" value="1"/>
</dbReference>
<dbReference type="GO" id="GO:0005852">
    <property type="term" value="C:eukaryotic translation initiation factor 3 complex"/>
    <property type="evidence" value="ECO:0007669"/>
    <property type="project" value="InterPro"/>
</dbReference>
<evidence type="ECO:0000256" key="3">
    <source>
        <dbReference type="ARBA" id="ARBA00022884"/>
    </source>
</evidence>
<keyword evidence="3 5" id="KW-0694">RNA-binding</keyword>
<organism evidence="8 9">
    <name type="scientific">Tilletiopsis washingtonensis</name>
    <dbReference type="NCBI Taxonomy" id="58919"/>
    <lineage>
        <taxon>Eukaryota</taxon>
        <taxon>Fungi</taxon>
        <taxon>Dikarya</taxon>
        <taxon>Basidiomycota</taxon>
        <taxon>Ustilaginomycotina</taxon>
        <taxon>Exobasidiomycetes</taxon>
        <taxon>Entylomatales</taxon>
        <taxon>Entylomatales incertae sedis</taxon>
        <taxon>Tilletiopsis</taxon>
    </lineage>
</organism>
<dbReference type="PIRSF" id="PIRSF037949">
    <property type="entry name" value="Transl_init_eIF-3_RNA-bind"/>
    <property type="match status" value="1"/>
</dbReference>
<dbReference type="PROSITE" id="PS50102">
    <property type="entry name" value="RRM"/>
    <property type="match status" value="1"/>
</dbReference>
<name>A0A316ZBI4_9BASI</name>
<dbReference type="CDD" id="cd12408">
    <property type="entry name" value="RRM_eIF3G_like"/>
    <property type="match status" value="1"/>
</dbReference>
<dbReference type="AlphaFoldDB" id="A0A316ZBI4"/>
<evidence type="ECO:0000313" key="9">
    <source>
        <dbReference type="Proteomes" id="UP000245946"/>
    </source>
</evidence>
<gene>
    <name evidence="8" type="ORF">FA09DRAFT_329386</name>
</gene>
<dbReference type="Pfam" id="PF00076">
    <property type="entry name" value="RRM_1"/>
    <property type="match status" value="1"/>
</dbReference>
<dbReference type="InterPro" id="IPR035979">
    <property type="entry name" value="RBD_domain_sf"/>
</dbReference>
<dbReference type="RefSeq" id="XP_025599190.1">
    <property type="nucleotide sequence ID" value="XM_025742160.1"/>
</dbReference>
<dbReference type="CDD" id="cd12933">
    <property type="entry name" value="eIF3G"/>
    <property type="match status" value="1"/>
</dbReference>
<evidence type="ECO:0000259" key="7">
    <source>
        <dbReference type="PROSITE" id="PS50102"/>
    </source>
</evidence>
<reference evidence="8 9" key="1">
    <citation type="journal article" date="2018" name="Mol. Biol. Evol.">
        <title>Broad Genomic Sampling Reveals a Smut Pathogenic Ancestry of the Fungal Clade Ustilaginomycotina.</title>
        <authorList>
            <person name="Kijpornyongpan T."/>
            <person name="Mondo S.J."/>
            <person name="Barry K."/>
            <person name="Sandor L."/>
            <person name="Lee J."/>
            <person name="Lipzen A."/>
            <person name="Pangilinan J."/>
            <person name="LaButti K."/>
            <person name="Hainaut M."/>
            <person name="Henrissat B."/>
            <person name="Grigoriev I.V."/>
            <person name="Spatafora J.W."/>
            <person name="Aime M.C."/>
        </authorList>
    </citation>
    <scope>NUCLEOTIDE SEQUENCE [LARGE SCALE GENOMIC DNA]</scope>
    <source>
        <strain evidence="8 9">MCA 4186</strain>
    </source>
</reference>
<keyword evidence="4" id="KW-0648">Protein biosynthesis</keyword>
<dbReference type="SUPFAM" id="SSF54928">
    <property type="entry name" value="RNA-binding domain, RBD"/>
    <property type="match status" value="1"/>
</dbReference>
<keyword evidence="9" id="KW-1185">Reference proteome</keyword>
<keyword evidence="1" id="KW-0963">Cytoplasm</keyword>
<evidence type="ECO:0000256" key="2">
    <source>
        <dbReference type="ARBA" id="ARBA00022540"/>
    </source>
</evidence>
<dbReference type="Gene3D" id="3.30.70.330">
    <property type="match status" value="1"/>
</dbReference>
<dbReference type="Proteomes" id="UP000245946">
    <property type="component" value="Unassembled WGS sequence"/>
</dbReference>
<dbReference type="SMART" id="SM00360">
    <property type="entry name" value="RRM"/>
    <property type="match status" value="1"/>
</dbReference>
<accession>A0A316ZBI4</accession>
<proteinExistence type="inferred from homology"/>
<dbReference type="HAMAP" id="MF_03006">
    <property type="entry name" value="eIF3g"/>
    <property type="match status" value="1"/>
</dbReference>
<dbReference type="InterPro" id="IPR012677">
    <property type="entry name" value="Nucleotide-bd_a/b_plait_sf"/>
</dbReference>
<dbReference type="GO" id="GO:0003743">
    <property type="term" value="F:translation initiation factor activity"/>
    <property type="evidence" value="ECO:0007669"/>
    <property type="project" value="UniProtKB-KW"/>
</dbReference>
<sequence>MAPTATAPVSKPMNWADDIDDDAQLKANAPAAVKAGELPARTVKEEAGGISVITEYSTNPEGKTVKITRRIRRTLVTSKVNAAEAERKTWAKFGQESGRAAGPHSSTTTVGENVALKFAAGSTKKDEPEVDEVDAMRAKLATKKITCRLCKGDHFTTRCPYRDTLEAIPGAADTGADEVPAAALDPTNPAVAASAAAGSSGAGGKYVPPSMRAGAKGAGERMGGPAGGMNRDEMPTLRVTNLSEDAEEDDLRDIFSRFGRVTRVYIGRDRETGECKGYAFVSFESRDDAARAKDKVDGKGYSNLILSVNWSQPRGERPGGA</sequence>
<dbReference type="Pfam" id="PF12353">
    <property type="entry name" value="eIF3g"/>
    <property type="match status" value="1"/>
</dbReference>
<feature type="region of interest" description="Disordered" evidence="6">
    <location>
        <begin position="214"/>
        <end position="233"/>
    </location>
</feature>
<dbReference type="STRING" id="58919.A0A316ZBI4"/>
<dbReference type="GO" id="GO:0003723">
    <property type="term" value="F:RNA binding"/>
    <property type="evidence" value="ECO:0007669"/>
    <property type="project" value="UniProtKB-UniRule"/>
</dbReference>
<dbReference type="InterPro" id="IPR034240">
    <property type="entry name" value="eIF3G_RRM"/>
</dbReference>
<dbReference type="EMBL" id="KZ819290">
    <property type="protein sequence ID" value="PWN98911.1"/>
    <property type="molecule type" value="Genomic_DNA"/>
</dbReference>
<evidence type="ECO:0000256" key="5">
    <source>
        <dbReference type="PROSITE-ProRule" id="PRU00176"/>
    </source>
</evidence>
<feature type="non-terminal residue" evidence="8">
    <location>
        <position position="1"/>
    </location>
</feature>
<dbReference type="GeneID" id="37269704"/>
<dbReference type="OrthoDB" id="639027at2759"/>
<dbReference type="InterPro" id="IPR024675">
    <property type="entry name" value="eIF3g_N"/>
</dbReference>
<evidence type="ECO:0000256" key="6">
    <source>
        <dbReference type="SAM" id="MobiDB-lite"/>
    </source>
</evidence>